<dbReference type="Proteomes" id="UP000069205">
    <property type="component" value="Chromosome"/>
</dbReference>
<dbReference type="AlphaFoldDB" id="A0A0K2GAF9"/>
<dbReference type="EMBL" id="CP011801">
    <property type="protein sequence ID" value="ALA57920.1"/>
    <property type="molecule type" value="Genomic_DNA"/>
</dbReference>
<evidence type="ECO:0000313" key="1">
    <source>
        <dbReference type="EMBL" id="ALA57920.1"/>
    </source>
</evidence>
<protein>
    <submittedName>
        <fullName evidence="1">Uncharacterized protein</fullName>
    </submittedName>
</protein>
<name>A0A0K2GAF9_NITMO</name>
<keyword evidence="2" id="KW-1185">Reference proteome</keyword>
<reference evidence="1 2" key="1">
    <citation type="journal article" date="2015" name="Proc. Natl. Acad. Sci. U.S.A.">
        <title>Expanded metabolic versatility of ubiquitous nitrite-oxidizing bacteria from the genus Nitrospira.</title>
        <authorList>
            <person name="Koch H."/>
            <person name="Lucker S."/>
            <person name="Albertsen M."/>
            <person name="Kitzinger K."/>
            <person name="Herbold C."/>
            <person name="Spieck E."/>
            <person name="Nielsen P.H."/>
            <person name="Wagner M."/>
            <person name="Daims H."/>
        </authorList>
    </citation>
    <scope>NUCLEOTIDE SEQUENCE [LARGE SCALE GENOMIC DNA]</scope>
    <source>
        <strain evidence="1 2">NSP M-1</strain>
    </source>
</reference>
<organism evidence="1 2">
    <name type="scientific">Nitrospira moscoviensis</name>
    <dbReference type="NCBI Taxonomy" id="42253"/>
    <lineage>
        <taxon>Bacteria</taxon>
        <taxon>Pseudomonadati</taxon>
        <taxon>Nitrospirota</taxon>
        <taxon>Nitrospiria</taxon>
        <taxon>Nitrospirales</taxon>
        <taxon>Nitrospiraceae</taxon>
        <taxon>Nitrospira</taxon>
    </lineage>
</organism>
<sequence>MQGPPQGVALGNCLVDAAAEWIQ</sequence>
<proteinExistence type="predicted"/>
<accession>A0A0K2GAF9</accession>
<dbReference type="STRING" id="42253.NITMOv2_1494"/>
<evidence type="ECO:0000313" key="2">
    <source>
        <dbReference type="Proteomes" id="UP000069205"/>
    </source>
</evidence>
<gene>
    <name evidence="1" type="ORF">NITMOv2_1494</name>
</gene>
<dbReference type="KEGG" id="nmv:NITMOv2_1494"/>